<keyword evidence="3" id="KW-1185">Reference proteome</keyword>
<evidence type="ECO:0000313" key="2">
    <source>
        <dbReference type="EMBL" id="TPX52682.1"/>
    </source>
</evidence>
<dbReference type="EMBL" id="QEAN01000030">
    <property type="protein sequence ID" value="TPX52682.1"/>
    <property type="molecule type" value="Genomic_DNA"/>
</dbReference>
<reference evidence="3 4" key="1">
    <citation type="journal article" date="2019" name="Sci. Rep.">
        <title>Comparative genomics of chytrid fungi reveal insights into the obligate biotrophic and pathogenic lifestyle of Synchytrium endobioticum.</title>
        <authorList>
            <person name="van de Vossenberg B.T.L.H."/>
            <person name="Warris S."/>
            <person name="Nguyen H.D.T."/>
            <person name="van Gent-Pelzer M.P.E."/>
            <person name="Joly D.L."/>
            <person name="van de Geest H.C."/>
            <person name="Bonants P.J.M."/>
            <person name="Smith D.S."/>
            <person name="Levesque C.A."/>
            <person name="van der Lee T.A.J."/>
        </authorList>
    </citation>
    <scope>NUCLEOTIDE SEQUENCE [LARGE SCALE GENOMIC DNA]</scope>
    <source>
        <strain evidence="1 4">LEV6574</strain>
        <strain evidence="2 3">MB42</strain>
    </source>
</reference>
<proteinExistence type="predicted"/>
<evidence type="ECO:0000313" key="1">
    <source>
        <dbReference type="EMBL" id="TPX50779.1"/>
    </source>
</evidence>
<name>A0A507DLZ0_9FUNG</name>
<evidence type="ECO:0000313" key="3">
    <source>
        <dbReference type="Proteomes" id="UP000317494"/>
    </source>
</evidence>
<sequence>MDFAGCASYFFLDKNHFSSSSDHSCRLHSGFNEALKVLRSLYGIVMEATWDADVAFVIKLAAFLYFDIVFLNSDVPLRERSSQGLTPAAEANPEGRCLLRSSSVDGARRRVEKGVRRPV</sequence>
<evidence type="ECO:0000313" key="4">
    <source>
        <dbReference type="Proteomes" id="UP000320475"/>
    </source>
</evidence>
<accession>A0A507DLZ0</accession>
<gene>
    <name evidence="1" type="ORF">SeLEV6574_g00712</name>
    <name evidence="2" type="ORF">SeMB42_g01228</name>
</gene>
<organism evidence="2 3">
    <name type="scientific">Synchytrium endobioticum</name>
    <dbReference type="NCBI Taxonomy" id="286115"/>
    <lineage>
        <taxon>Eukaryota</taxon>
        <taxon>Fungi</taxon>
        <taxon>Fungi incertae sedis</taxon>
        <taxon>Chytridiomycota</taxon>
        <taxon>Chytridiomycota incertae sedis</taxon>
        <taxon>Chytridiomycetes</taxon>
        <taxon>Synchytriales</taxon>
        <taxon>Synchytriaceae</taxon>
        <taxon>Synchytrium</taxon>
    </lineage>
</organism>
<dbReference type="VEuPathDB" id="FungiDB:SeMB42_g01228"/>
<comment type="caution">
    <text evidence="2">The sequence shown here is derived from an EMBL/GenBank/DDBJ whole genome shotgun (WGS) entry which is preliminary data.</text>
</comment>
<dbReference type="Proteomes" id="UP000320475">
    <property type="component" value="Unassembled WGS sequence"/>
</dbReference>
<protein>
    <submittedName>
        <fullName evidence="2">Uncharacterized protein</fullName>
    </submittedName>
</protein>
<dbReference type="EMBL" id="QEAM01000013">
    <property type="protein sequence ID" value="TPX50779.1"/>
    <property type="molecule type" value="Genomic_DNA"/>
</dbReference>
<dbReference type="AlphaFoldDB" id="A0A507DLZ0"/>
<dbReference type="Proteomes" id="UP000317494">
    <property type="component" value="Unassembled WGS sequence"/>
</dbReference>